<sequence>MLHCFAISNLTAPERRIVEGYKVGIHLYPHSVFLHFQKDIPTACGATLITDQSIITSANCLYEVNIRNGKITAYFGASVPINANVKRQVELFSIHRRFNAETGKFNLGIAYLNKAVPLKNEIQKIPISVKLPKTNEALHTTGWGKDVPGKLPDYSDLRHLKATKQRTISPRQCQNITKSRMTPAFWCTISINGHHYHGDDGNGLVNSENQLIGVVSFMVNDITVYSDVMREQLWIYTTVMDLFKKMCTKRKMLY</sequence>
<dbReference type="AlphaFoldDB" id="A0A212FKN2"/>
<dbReference type="Pfam" id="PF00089">
    <property type="entry name" value="Trypsin"/>
    <property type="match status" value="1"/>
</dbReference>
<organism evidence="6 7">
    <name type="scientific">Danaus plexippus plexippus</name>
    <dbReference type="NCBI Taxonomy" id="278856"/>
    <lineage>
        <taxon>Eukaryota</taxon>
        <taxon>Metazoa</taxon>
        <taxon>Ecdysozoa</taxon>
        <taxon>Arthropoda</taxon>
        <taxon>Hexapoda</taxon>
        <taxon>Insecta</taxon>
        <taxon>Pterygota</taxon>
        <taxon>Neoptera</taxon>
        <taxon>Endopterygota</taxon>
        <taxon>Lepidoptera</taxon>
        <taxon>Glossata</taxon>
        <taxon>Ditrysia</taxon>
        <taxon>Papilionoidea</taxon>
        <taxon>Nymphalidae</taxon>
        <taxon>Danainae</taxon>
        <taxon>Danaini</taxon>
        <taxon>Danaina</taxon>
        <taxon>Danaus</taxon>
        <taxon>Danaus</taxon>
    </lineage>
</organism>
<dbReference type="InParanoid" id="A0A212FKN2"/>
<feature type="domain" description="Peptidase S1" evidence="5">
    <location>
        <begin position="17"/>
        <end position="240"/>
    </location>
</feature>
<evidence type="ECO:0000313" key="7">
    <source>
        <dbReference type="Proteomes" id="UP000007151"/>
    </source>
</evidence>
<dbReference type="InterPro" id="IPR043504">
    <property type="entry name" value="Peptidase_S1_PA_chymotrypsin"/>
</dbReference>
<keyword evidence="4" id="KW-1015">Disulfide bond</keyword>
<keyword evidence="1" id="KW-0645">Protease</keyword>
<protein>
    <submittedName>
        <fullName evidence="6">Seminal fluid protein HACP007</fullName>
    </submittedName>
</protein>
<dbReference type="PROSITE" id="PS50240">
    <property type="entry name" value="TRYPSIN_DOM"/>
    <property type="match status" value="1"/>
</dbReference>
<dbReference type="SMART" id="SM00020">
    <property type="entry name" value="Tryp_SPc"/>
    <property type="match status" value="1"/>
</dbReference>
<dbReference type="KEGG" id="dpl:KGM_201313"/>
<evidence type="ECO:0000259" key="5">
    <source>
        <dbReference type="PROSITE" id="PS50240"/>
    </source>
</evidence>
<gene>
    <name evidence="6" type="ORF">KGM_201313</name>
</gene>
<dbReference type="Gene3D" id="2.40.10.10">
    <property type="entry name" value="Trypsin-like serine proteases"/>
    <property type="match status" value="1"/>
</dbReference>
<accession>A0A212FKN2</accession>
<evidence type="ECO:0000256" key="1">
    <source>
        <dbReference type="ARBA" id="ARBA00022670"/>
    </source>
</evidence>
<name>A0A212FKN2_DANPL</name>
<dbReference type="InterPro" id="IPR009003">
    <property type="entry name" value="Peptidase_S1_PA"/>
</dbReference>
<evidence type="ECO:0000313" key="6">
    <source>
        <dbReference type="EMBL" id="OWR54307.1"/>
    </source>
</evidence>
<evidence type="ECO:0000256" key="2">
    <source>
        <dbReference type="ARBA" id="ARBA00022801"/>
    </source>
</evidence>
<dbReference type="eggNOG" id="KOG3627">
    <property type="taxonomic scope" value="Eukaryota"/>
</dbReference>
<dbReference type="SUPFAM" id="SSF50494">
    <property type="entry name" value="Trypsin-like serine proteases"/>
    <property type="match status" value="1"/>
</dbReference>
<dbReference type="PANTHER" id="PTHR24276:SF96">
    <property type="entry name" value="PEPTIDASE S1 DOMAIN-CONTAINING PROTEIN"/>
    <property type="match status" value="1"/>
</dbReference>
<reference evidence="6 7" key="1">
    <citation type="journal article" date="2011" name="Cell">
        <title>The monarch butterfly genome yields insights into long-distance migration.</title>
        <authorList>
            <person name="Zhan S."/>
            <person name="Merlin C."/>
            <person name="Boore J.L."/>
            <person name="Reppert S.M."/>
        </authorList>
    </citation>
    <scope>NUCLEOTIDE SEQUENCE [LARGE SCALE GENOMIC DNA]</scope>
    <source>
        <strain evidence="6">F-2</strain>
    </source>
</reference>
<keyword evidence="3" id="KW-0720">Serine protease</keyword>
<dbReference type="PANTHER" id="PTHR24276">
    <property type="entry name" value="POLYSERASE-RELATED"/>
    <property type="match status" value="1"/>
</dbReference>
<comment type="caution">
    <text evidence="6">The sequence shown here is derived from an EMBL/GenBank/DDBJ whole genome shotgun (WGS) entry which is preliminary data.</text>
</comment>
<proteinExistence type="predicted"/>
<dbReference type="EMBL" id="AGBW02008010">
    <property type="protein sequence ID" value="OWR54307.1"/>
    <property type="molecule type" value="Genomic_DNA"/>
</dbReference>
<keyword evidence="2" id="KW-0378">Hydrolase</keyword>
<keyword evidence="7" id="KW-1185">Reference proteome</keyword>
<dbReference type="InterPro" id="IPR001254">
    <property type="entry name" value="Trypsin_dom"/>
</dbReference>
<dbReference type="InterPro" id="IPR050430">
    <property type="entry name" value="Peptidase_S1"/>
</dbReference>
<evidence type="ECO:0000256" key="4">
    <source>
        <dbReference type="ARBA" id="ARBA00023157"/>
    </source>
</evidence>
<evidence type="ECO:0000256" key="3">
    <source>
        <dbReference type="ARBA" id="ARBA00022825"/>
    </source>
</evidence>
<dbReference type="Proteomes" id="UP000007151">
    <property type="component" value="Unassembled WGS sequence"/>
</dbReference>
<dbReference type="GO" id="GO:0006508">
    <property type="term" value="P:proteolysis"/>
    <property type="evidence" value="ECO:0007669"/>
    <property type="project" value="UniProtKB-KW"/>
</dbReference>
<dbReference type="GO" id="GO:0004252">
    <property type="term" value="F:serine-type endopeptidase activity"/>
    <property type="evidence" value="ECO:0007669"/>
    <property type="project" value="InterPro"/>
</dbReference>